<dbReference type="HOGENOM" id="CLU_2704783_0_0_1"/>
<name>C8VPW1_EMENI</name>
<sequence>MPNIIEGLGLKASPRTPMRFDVVGFTPHRSLEAAGDIMPEILVVGWLAANEELARSPDTIEHTGRHHRAFTHE</sequence>
<evidence type="ECO:0000313" key="2">
    <source>
        <dbReference type="Proteomes" id="UP000000560"/>
    </source>
</evidence>
<reference evidence="2" key="2">
    <citation type="journal article" date="2009" name="Fungal Genet. Biol.">
        <title>The 2008 update of the Aspergillus nidulans genome annotation: a community effort.</title>
        <authorList>
            <person name="Wortman J.R."/>
            <person name="Gilsenan J.M."/>
            <person name="Joardar V."/>
            <person name="Deegan J."/>
            <person name="Clutterbuck J."/>
            <person name="Andersen M.R."/>
            <person name="Archer D."/>
            <person name="Bencina M."/>
            <person name="Braus G."/>
            <person name="Coutinho P."/>
            <person name="von Dohren H."/>
            <person name="Doonan J."/>
            <person name="Driessen A.J."/>
            <person name="Durek P."/>
            <person name="Espeso E."/>
            <person name="Fekete E."/>
            <person name="Flipphi M."/>
            <person name="Estrada C.G."/>
            <person name="Geysens S."/>
            <person name="Goldman G."/>
            <person name="de Groot P.W."/>
            <person name="Hansen K."/>
            <person name="Harris S.D."/>
            <person name="Heinekamp T."/>
            <person name="Helmstaedt K."/>
            <person name="Henrissat B."/>
            <person name="Hofmann G."/>
            <person name="Homan T."/>
            <person name="Horio T."/>
            <person name="Horiuchi H."/>
            <person name="James S."/>
            <person name="Jones M."/>
            <person name="Karaffa L."/>
            <person name="Karanyi Z."/>
            <person name="Kato M."/>
            <person name="Keller N."/>
            <person name="Kelly D.E."/>
            <person name="Kiel J.A."/>
            <person name="Kim J.M."/>
            <person name="van der Klei I.J."/>
            <person name="Klis F.M."/>
            <person name="Kovalchuk A."/>
            <person name="Krasevec N."/>
            <person name="Kubicek C.P."/>
            <person name="Liu B."/>
            <person name="Maccabe A."/>
            <person name="Meyer V."/>
            <person name="Mirabito P."/>
            <person name="Miskei M."/>
            <person name="Mos M."/>
            <person name="Mullins J."/>
            <person name="Nelson D.R."/>
            <person name="Nielsen J."/>
            <person name="Oakley B.R."/>
            <person name="Osmani S.A."/>
            <person name="Pakula T."/>
            <person name="Paszewski A."/>
            <person name="Paulsen I."/>
            <person name="Pilsyk S."/>
            <person name="Pocsi I."/>
            <person name="Punt P.J."/>
            <person name="Ram A.F."/>
            <person name="Ren Q."/>
            <person name="Robellet X."/>
            <person name="Robson G."/>
            <person name="Seiboth B."/>
            <person name="van Solingen P."/>
            <person name="Specht T."/>
            <person name="Sun J."/>
            <person name="Taheri-Talesh N."/>
            <person name="Takeshita N."/>
            <person name="Ussery D."/>
            <person name="vanKuyk P.A."/>
            <person name="Visser H."/>
            <person name="van de Vondervoort P.J."/>
            <person name="de Vries R.P."/>
            <person name="Walton J."/>
            <person name="Xiang X."/>
            <person name="Xiong Y."/>
            <person name="Zeng A.P."/>
            <person name="Brandt B.W."/>
            <person name="Cornell M.J."/>
            <person name="van den Hondel C.A."/>
            <person name="Visser J."/>
            <person name="Oliver S.G."/>
            <person name="Turner G."/>
        </authorList>
    </citation>
    <scope>GENOME REANNOTATION</scope>
    <source>
        <strain evidence="2">FGSC A4 / ATCC 38163 / CBS 112.46 / NRRL 194 / M139</strain>
    </source>
</reference>
<dbReference type="InParanoid" id="C8VPW1"/>
<protein>
    <submittedName>
        <fullName evidence="1">Uncharacterized protein</fullName>
    </submittedName>
</protein>
<gene>
    <name evidence="1" type="ORF">ANIA_11349</name>
</gene>
<evidence type="ECO:0000313" key="1">
    <source>
        <dbReference type="EMBL" id="CBF87125.1"/>
    </source>
</evidence>
<dbReference type="Proteomes" id="UP000000560">
    <property type="component" value="Chromosome VII"/>
</dbReference>
<proteinExistence type="predicted"/>
<reference evidence="2" key="1">
    <citation type="journal article" date="2005" name="Nature">
        <title>Sequencing of Aspergillus nidulans and comparative analysis with A. fumigatus and A. oryzae.</title>
        <authorList>
            <person name="Galagan J.E."/>
            <person name="Calvo S.E."/>
            <person name="Cuomo C."/>
            <person name="Ma L.J."/>
            <person name="Wortman J.R."/>
            <person name="Batzoglou S."/>
            <person name="Lee S.I."/>
            <person name="Basturkmen M."/>
            <person name="Spevak C.C."/>
            <person name="Clutterbuck J."/>
            <person name="Kapitonov V."/>
            <person name="Jurka J."/>
            <person name="Scazzocchio C."/>
            <person name="Farman M."/>
            <person name="Butler J."/>
            <person name="Purcell S."/>
            <person name="Harris S."/>
            <person name="Braus G.H."/>
            <person name="Draht O."/>
            <person name="Busch S."/>
            <person name="D'Enfert C."/>
            <person name="Bouchier C."/>
            <person name="Goldman G.H."/>
            <person name="Bell-Pedersen D."/>
            <person name="Griffiths-Jones S."/>
            <person name="Doonan J.H."/>
            <person name="Yu J."/>
            <person name="Vienken K."/>
            <person name="Pain A."/>
            <person name="Freitag M."/>
            <person name="Selker E.U."/>
            <person name="Archer D.B."/>
            <person name="Penalva M.A."/>
            <person name="Oakley B.R."/>
            <person name="Momany M."/>
            <person name="Tanaka T."/>
            <person name="Kumagai T."/>
            <person name="Asai K."/>
            <person name="Machida M."/>
            <person name="Nierman W.C."/>
            <person name="Denning D.W."/>
            <person name="Caddick M."/>
            <person name="Hynes M."/>
            <person name="Paoletti M."/>
            <person name="Fischer R."/>
            <person name="Miller B."/>
            <person name="Dyer P."/>
            <person name="Sachs M.S."/>
            <person name="Osmani S.A."/>
            <person name="Birren B.W."/>
        </authorList>
    </citation>
    <scope>NUCLEOTIDE SEQUENCE [LARGE SCALE GENOMIC DNA]</scope>
    <source>
        <strain evidence="2">FGSC A4 / ATCC 38163 / CBS 112.46 / NRRL 194 / M139</strain>
    </source>
</reference>
<dbReference type="RefSeq" id="XP_050468928.1">
    <property type="nucleotide sequence ID" value="XM_050613087.1"/>
</dbReference>
<organism evidence="1 2">
    <name type="scientific">Emericella nidulans (strain FGSC A4 / ATCC 38163 / CBS 112.46 / NRRL 194 / M139)</name>
    <name type="common">Aspergillus nidulans</name>
    <dbReference type="NCBI Taxonomy" id="227321"/>
    <lineage>
        <taxon>Eukaryota</taxon>
        <taxon>Fungi</taxon>
        <taxon>Dikarya</taxon>
        <taxon>Ascomycota</taxon>
        <taxon>Pezizomycotina</taxon>
        <taxon>Eurotiomycetes</taxon>
        <taxon>Eurotiomycetidae</taxon>
        <taxon>Eurotiales</taxon>
        <taxon>Aspergillaceae</taxon>
        <taxon>Aspergillus</taxon>
        <taxon>Aspergillus subgen. Nidulantes</taxon>
    </lineage>
</organism>
<accession>C8VPW1</accession>
<keyword evidence="2" id="KW-1185">Reference proteome</keyword>
<dbReference type="KEGG" id="ani:ANIA_11349"/>
<dbReference type="AlphaFoldDB" id="C8VPW1"/>
<dbReference type="GeneID" id="74896950"/>
<dbReference type="EMBL" id="BN001307">
    <property type="protein sequence ID" value="CBF87125.1"/>
    <property type="molecule type" value="Genomic_DNA"/>
</dbReference>